<protein>
    <submittedName>
        <fullName evidence="1">Uncharacterized protein</fullName>
    </submittedName>
</protein>
<reference evidence="2" key="1">
    <citation type="submission" date="2016-01" db="EMBL/GenBank/DDBJ databases">
        <authorList>
            <person name="Mitreva M."/>
            <person name="Pepin K.H."/>
            <person name="Mihindukulasuriya K.A."/>
            <person name="Fulton R."/>
            <person name="Fronick C."/>
            <person name="O'Laughlin M."/>
            <person name="Miner T."/>
            <person name="Herter B."/>
            <person name="Rosa B.A."/>
            <person name="Cordes M."/>
            <person name="Tomlinson C."/>
            <person name="Wollam A."/>
            <person name="Palsikar V.B."/>
            <person name="Mardis E.R."/>
            <person name="Wilson R.K."/>
        </authorList>
    </citation>
    <scope>NUCLEOTIDE SEQUENCE [LARGE SCALE GENOMIC DNA]</scope>
    <source>
        <strain evidence="2">MJR7716</strain>
    </source>
</reference>
<evidence type="ECO:0000313" key="2">
    <source>
        <dbReference type="Proteomes" id="UP000070533"/>
    </source>
</evidence>
<dbReference type="Proteomes" id="UP000070533">
    <property type="component" value="Unassembled WGS sequence"/>
</dbReference>
<dbReference type="PATRIC" id="fig|28128.5.peg.295"/>
<sequence length="112" mass="12998">MPVVFHAFGVKVVRLRDKVTHNFSNIRYHRVKDDLLSDKSLLFACSLLFYRWVGLETAGREALTGRGWGRIVAGRWWRKCAMFPILLIMNGLAMVSERLYTLVVHVFLIWGC</sequence>
<name>A0A133QLV9_9BACT</name>
<comment type="caution">
    <text evidence="1">The sequence shown here is derived from an EMBL/GenBank/DDBJ whole genome shotgun (WGS) entry which is preliminary data.</text>
</comment>
<gene>
    <name evidence="1" type="ORF">HMPREF3226_00293</name>
</gene>
<dbReference type="AlphaFoldDB" id="A0A133QLV9"/>
<evidence type="ECO:0000313" key="1">
    <source>
        <dbReference type="EMBL" id="KXA43849.1"/>
    </source>
</evidence>
<organism evidence="1 2">
    <name type="scientific">Prevotella corporis</name>
    <dbReference type="NCBI Taxonomy" id="28128"/>
    <lineage>
        <taxon>Bacteria</taxon>
        <taxon>Pseudomonadati</taxon>
        <taxon>Bacteroidota</taxon>
        <taxon>Bacteroidia</taxon>
        <taxon>Bacteroidales</taxon>
        <taxon>Prevotellaceae</taxon>
        <taxon>Prevotella</taxon>
    </lineage>
</organism>
<dbReference type="STRING" id="28128.HMPREF3226_00293"/>
<proteinExistence type="predicted"/>
<keyword evidence="2" id="KW-1185">Reference proteome</keyword>
<dbReference type="EMBL" id="LRQG01000013">
    <property type="protein sequence ID" value="KXA43849.1"/>
    <property type="molecule type" value="Genomic_DNA"/>
</dbReference>
<accession>A0A133QLV9</accession>